<evidence type="ECO:0000256" key="3">
    <source>
        <dbReference type="PIRSR" id="PIRSR000103-1"/>
    </source>
</evidence>
<evidence type="ECO:0000256" key="1">
    <source>
        <dbReference type="ARBA" id="ARBA00023002"/>
    </source>
</evidence>
<dbReference type="InterPro" id="IPR015815">
    <property type="entry name" value="HIBADH-related"/>
</dbReference>
<dbReference type="Gene3D" id="3.40.50.720">
    <property type="entry name" value="NAD(P)-binding Rossmann-like Domain"/>
    <property type="match status" value="1"/>
</dbReference>
<evidence type="ECO:0000313" key="7">
    <source>
        <dbReference type="Proteomes" id="UP000479293"/>
    </source>
</evidence>
<feature type="domain" description="6-phosphogluconate dehydrogenase NADP-binding" evidence="4">
    <location>
        <begin position="4"/>
        <end position="151"/>
    </location>
</feature>
<dbReference type="SUPFAM" id="SSF48179">
    <property type="entry name" value="6-phosphogluconate dehydrogenase C-terminal domain-like"/>
    <property type="match status" value="1"/>
</dbReference>
<comment type="caution">
    <text evidence="6">The sequence shown here is derived from an EMBL/GenBank/DDBJ whole genome shotgun (WGS) entry which is preliminary data.</text>
</comment>
<proteinExistence type="predicted"/>
<evidence type="ECO:0000259" key="5">
    <source>
        <dbReference type="Pfam" id="PF14833"/>
    </source>
</evidence>
<dbReference type="Gene3D" id="1.10.1040.10">
    <property type="entry name" value="N-(1-d-carboxylethyl)-l-norvaline Dehydrogenase, domain 2"/>
    <property type="match status" value="1"/>
</dbReference>
<protein>
    <submittedName>
        <fullName evidence="6">NAD-binding protein</fullName>
    </submittedName>
</protein>
<sequence>MSEKIAFMGLGTLGTPIAANLIQDGHEVTVWNRTPGKAQSLLDQGASEADSPKDAVTPGGVIVSVLANDAAVKETVTKEVLEKLGEGGLHISMSTIAPATARRLAEMHEWYGVGYVAAPIFARPEAVTARIGNLCVSGEAKAKERARPIIAPSVKGFFDFGDEVGAANVVKLAGNFMIAASMEMMAEAFTMGEKSGVPRQAMYDMFTQTLFATPIFQGYGRMIHQNNYETVGFKLPLGLKDLNLVLEASSDVQVPMPLANLLRDRLLSAIAKGRDNLDWTALAQGVSDDAGL</sequence>
<evidence type="ECO:0000259" key="4">
    <source>
        <dbReference type="Pfam" id="PF03446"/>
    </source>
</evidence>
<feature type="domain" description="3-hydroxyisobutyrate dehydrogenase-like NAD-binding" evidence="5">
    <location>
        <begin position="165"/>
        <end position="284"/>
    </location>
</feature>
<dbReference type="EMBL" id="WHLY01000002">
    <property type="protein sequence ID" value="MPR34672.1"/>
    <property type="molecule type" value="Genomic_DNA"/>
</dbReference>
<dbReference type="PIRSF" id="PIRSF000103">
    <property type="entry name" value="HIBADH"/>
    <property type="match status" value="1"/>
</dbReference>
<dbReference type="GO" id="GO:0050661">
    <property type="term" value="F:NADP binding"/>
    <property type="evidence" value="ECO:0007669"/>
    <property type="project" value="InterPro"/>
</dbReference>
<dbReference type="GO" id="GO:0051287">
    <property type="term" value="F:NAD binding"/>
    <property type="evidence" value="ECO:0007669"/>
    <property type="project" value="InterPro"/>
</dbReference>
<accession>A0A7C9FS65</accession>
<gene>
    <name evidence="6" type="ORF">GBK04_15225</name>
</gene>
<dbReference type="InterPro" id="IPR008927">
    <property type="entry name" value="6-PGluconate_DH-like_C_sf"/>
</dbReference>
<dbReference type="SUPFAM" id="SSF51735">
    <property type="entry name" value="NAD(P)-binding Rossmann-fold domains"/>
    <property type="match status" value="1"/>
</dbReference>
<keyword evidence="1" id="KW-0560">Oxidoreductase</keyword>
<reference evidence="6 7" key="1">
    <citation type="submission" date="2019-10" db="EMBL/GenBank/DDBJ databases">
        <title>Draft Genome Sequence of Cytophagaceae sp. SJW1-29.</title>
        <authorList>
            <person name="Choi A."/>
        </authorList>
    </citation>
    <scope>NUCLEOTIDE SEQUENCE [LARGE SCALE GENOMIC DNA]</scope>
    <source>
        <strain evidence="6 7">SJW1-29</strain>
    </source>
</reference>
<dbReference type="Pfam" id="PF14833">
    <property type="entry name" value="NAD_binding_11"/>
    <property type="match status" value="1"/>
</dbReference>
<dbReference type="InterPro" id="IPR013328">
    <property type="entry name" value="6PGD_dom2"/>
</dbReference>
<dbReference type="InterPro" id="IPR051265">
    <property type="entry name" value="HIBADH-related_NP60_sf"/>
</dbReference>
<dbReference type="PANTHER" id="PTHR43580:SF2">
    <property type="entry name" value="CYTOKINE-LIKE NUCLEAR FACTOR N-PAC"/>
    <property type="match status" value="1"/>
</dbReference>
<dbReference type="InterPro" id="IPR036291">
    <property type="entry name" value="NAD(P)-bd_dom_sf"/>
</dbReference>
<organism evidence="6 7">
    <name type="scientific">Salmonirosea aquatica</name>
    <dbReference type="NCBI Taxonomy" id="2654236"/>
    <lineage>
        <taxon>Bacteria</taxon>
        <taxon>Pseudomonadati</taxon>
        <taxon>Bacteroidota</taxon>
        <taxon>Cytophagia</taxon>
        <taxon>Cytophagales</taxon>
        <taxon>Spirosomataceae</taxon>
        <taxon>Salmonirosea</taxon>
    </lineage>
</organism>
<feature type="active site" evidence="3">
    <location>
        <position position="171"/>
    </location>
</feature>
<keyword evidence="7" id="KW-1185">Reference proteome</keyword>
<dbReference type="Pfam" id="PF03446">
    <property type="entry name" value="NAD_binding_2"/>
    <property type="match status" value="1"/>
</dbReference>
<dbReference type="GO" id="GO:0016491">
    <property type="term" value="F:oxidoreductase activity"/>
    <property type="evidence" value="ECO:0007669"/>
    <property type="project" value="UniProtKB-KW"/>
</dbReference>
<keyword evidence="2" id="KW-0520">NAD</keyword>
<dbReference type="PANTHER" id="PTHR43580">
    <property type="entry name" value="OXIDOREDUCTASE GLYR1-RELATED"/>
    <property type="match status" value="1"/>
</dbReference>
<evidence type="ECO:0000256" key="2">
    <source>
        <dbReference type="ARBA" id="ARBA00023027"/>
    </source>
</evidence>
<evidence type="ECO:0000313" key="6">
    <source>
        <dbReference type="EMBL" id="MPR34672.1"/>
    </source>
</evidence>
<dbReference type="AlphaFoldDB" id="A0A7C9FS65"/>
<dbReference type="Proteomes" id="UP000479293">
    <property type="component" value="Unassembled WGS sequence"/>
</dbReference>
<dbReference type="RefSeq" id="WP_152761088.1">
    <property type="nucleotide sequence ID" value="NZ_WHLY01000002.1"/>
</dbReference>
<name>A0A7C9FS65_9BACT</name>
<dbReference type="InterPro" id="IPR029154">
    <property type="entry name" value="HIBADH-like_NADP-bd"/>
</dbReference>
<dbReference type="InterPro" id="IPR006115">
    <property type="entry name" value="6PGDH_NADP-bd"/>
</dbReference>